<keyword evidence="1" id="KW-0175">Coiled coil</keyword>
<dbReference type="Proteomes" id="UP000586095">
    <property type="component" value="Unassembled WGS sequence"/>
</dbReference>
<evidence type="ECO:0008006" key="4">
    <source>
        <dbReference type="Google" id="ProtNLM"/>
    </source>
</evidence>
<evidence type="ECO:0000313" key="2">
    <source>
        <dbReference type="EMBL" id="NYD26377.1"/>
    </source>
</evidence>
<protein>
    <recommendedName>
        <fullName evidence="4">DUF2130 domain-containing protein</fullName>
    </recommendedName>
</protein>
<proteinExistence type="predicted"/>
<dbReference type="RefSeq" id="WP_185986602.1">
    <property type="nucleotide sequence ID" value="NZ_BAAALZ010000002.1"/>
</dbReference>
<name>A0A852R1C6_9MICO</name>
<dbReference type="InterPro" id="IPR019219">
    <property type="entry name" value="DUF2130"/>
</dbReference>
<dbReference type="PIRSF" id="PIRSF005850">
    <property type="entry name" value="UCP005850"/>
    <property type="match status" value="1"/>
</dbReference>
<dbReference type="EMBL" id="JACCBD010000001">
    <property type="protein sequence ID" value="NYD26377.1"/>
    <property type="molecule type" value="Genomic_DNA"/>
</dbReference>
<evidence type="ECO:0000313" key="3">
    <source>
        <dbReference type="Proteomes" id="UP000586095"/>
    </source>
</evidence>
<reference evidence="2 3" key="1">
    <citation type="submission" date="2020-07" db="EMBL/GenBank/DDBJ databases">
        <title>Sequencing the genomes of 1000 actinobacteria strains.</title>
        <authorList>
            <person name="Klenk H.-P."/>
        </authorList>
    </citation>
    <scope>NUCLEOTIDE SEQUENCE [LARGE SCALE GENOMIC DNA]</scope>
    <source>
        <strain evidence="2 3">DSM 17380</strain>
    </source>
</reference>
<feature type="coiled-coil region" evidence="1">
    <location>
        <begin position="95"/>
        <end position="216"/>
    </location>
</feature>
<comment type="caution">
    <text evidence="2">The sequence shown here is derived from an EMBL/GenBank/DDBJ whole genome shotgun (WGS) entry which is preliminary data.</text>
</comment>
<evidence type="ECO:0000256" key="1">
    <source>
        <dbReference type="SAM" id="Coils"/>
    </source>
</evidence>
<accession>A0A852R1C6</accession>
<dbReference type="AlphaFoldDB" id="A0A852R1C6"/>
<gene>
    <name evidence="2" type="ORF">BJ960_001180</name>
</gene>
<sequence>MREIKCPHCGEAFTVDEAGYADILKQVRDAEFEQQLHERLELAERDKLSALELARTAAEGKLREAAAEKDAAIQDLRAKLEAGETAQRLAVAEALGDVERQRDALQTQLEQSKRDAEAAVDLAVAKLEAAQQRAAAEKDTEIQALRAKLESVEVAQRLAITEAVSVVERERDELKNGLDRAELSQQLSEQALKERYETQLKDRDEAIERLRDMKARLSTKMVGETLEQHCETTFNQIRATAFPNAYFEKDNDASAGTKGDYIFRDLDDEIEIVSIMFEMKNENDTTQTKHRNEDFLKKLDEDRRAKGCEYAVLVSLLEPESELYNSGIVDVSHRFEKMYVIRPQFFIPMITLLRNAALGALHYKSELELVRSQNIDITNFESELEAFKGAFGRNFELAERQFGDAIDRIDKSIVEMQKVKDLLMRSGNNLRLANNKAQDVSIKKLTRGNPTMQQKFAELDPGE</sequence>
<organism evidence="2 3">
    <name type="scientific">Leucobacter aridicollis</name>
    <dbReference type="NCBI Taxonomy" id="283878"/>
    <lineage>
        <taxon>Bacteria</taxon>
        <taxon>Bacillati</taxon>
        <taxon>Actinomycetota</taxon>
        <taxon>Actinomycetes</taxon>
        <taxon>Micrococcales</taxon>
        <taxon>Microbacteriaceae</taxon>
        <taxon>Leucobacter</taxon>
    </lineage>
</organism>
<keyword evidence="3" id="KW-1185">Reference proteome</keyword>
<dbReference type="Pfam" id="PF09903">
    <property type="entry name" value="DUF2130"/>
    <property type="match status" value="1"/>
</dbReference>